<name>A0ABR2PQV6_9ROSI</name>
<protein>
    <submittedName>
        <fullName evidence="1">Uncharacterized protein</fullName>
    </submittedName>
</protein>
<evidence type="ECO:0000313" key="1">
    <source>
        <dbReference type="EMBL" id="KAK8990805.1"/>
    </source>
</evidence>
<proteinExistence type="predicted"/>
<comment type="caution">
    <text evidence="1">The sequence shown here is derived from an EMBL/GenBank/DDBJ whole genome shotgun (WGS) entry which is preliminary data.</text>
</comment>
<accession>A0ABR2PQV6</accession>
<reference evidence="1 2" key="1">
    <citation type="journal article" date="2024" name="G3 (Bethesda)">
        <title>Genome assembly of Hibiscus sabdariffa L. provides insights into metabolisms of medicinal natural products.</title>
        <authorList>
            <person name="Kim T."/>
        </authorList>
    </citation>
    <scope>NUCLEOTIDE SEQUENCE [LARGE SCALE GENOMIC DNA]</scope>
    <source>
        <strain evidence="1">TK-2024</strain>
        <tissue evidence="1">Old leaves</tissue>
    </source>
</reference>
<gene>
    <name evidence="1" type="ORF">V6N11_028765</name>
</gene>
<keyword evidence="2" id="KW-1185">Reference proteome</keyword>
<sequence>MVYGYGRNPLQNFVYKEVVVEACYRVVVKVYGYNNDVATADDVALDSIGATVTFNVVKLLASVGSINILAFVDVAVTLVSTNTTKEATNPTLKG</sequence>
<organism evidence="1 2">
    <name type="scientific">Hibiscus sabdariffa</name>
    <name type="common">roselle</name>
    <dbReference type="NCBI Taxonomy" id="183260"/>
    <lineage>
        <taxon>Eukaryota</taxon>
        <taxon>Viridiplantae</taxon>
        <taxon>Streptophyta</taxon>
        <taxon>Embryophyta</taxon>
        <taxon>Tracheophyta</taxon>
        <taxon>Spermatophyta</taxon>
        <taxon>Magnoliopsida</taxon>
        <taxon>eudicotyledons</taxon>
        <taxon>Gunneridae</taxon>
        <taxon>Pentapetalae</taxon>
        <taxon>rosids</taxon>
        <taxon>malvids</taxon>
        <taxon>Malvales</taxon>
        <taxon>Malvaceae</taxon>
        <taxon>Malvoideae</taxon>
        <taxon>Hibiscus</taxon>
    </lineage>
</organism>
<dbReference type="Proteomes" id="UP001396334">
    <property type="component" value="Unassembled WGS sequence"/>
</dbReference>
<dbReference type="EMBL" id="JBBPBN010000053">
    <property type="protein sequence ID" value="KAK8990805.1"/>
    <property type="molecule type" value="Genomic_DNA"/>
</dbReference>
<evidence type="ECO:0000313" key="2">
    <source>
        <dbReference type="Proteomes" id="UP001396334"/>
    </source>
</evidence>